<keyword evidence="2" id="KW-0614">Plasmid</keyword>
<evidence type="ECO:0000313" key="3">
    <source>
        <dbReference type="EMBL" id="QGJ79992.1"/>
    </source>
</evidence>
<dbReference type="EMBL" id="MN310367">
    <property type="protein sequence ID" value="QFX76225.1"/>
    <property type="molecule type" value="Genomic_DNA"/>
</dbReference>
<dbReference type="AlphaFoldDB" id="A0A6B7PW06"/>
<protein>
    <submittedName>
        <fullName evidence="2">IncF plasmid conjugative transfer pilus assembly protein TraH</fullName>
    </submittedName>
</protein>
<keyword evidence="1" id="KW-0732">Signal</keyword>
<evidence type="ECO:0000313" key="2">
    <source>
        <dbReference type="EMBL" id="QFX76225.1"/>
    </source>
</evidence>
<name>A0A6B7PW06_MORMO</name>
<organism evidence="2">
    <name type="scientific">Morganella morganii</name>
    <name type="common">Proteus morganii</name>
    <dbReference type="NCBI Taxonomy" id="582"/>
    <lineage>
        <taxon>Bacteria</taxon>
        <taxon>Pseudomonadati</taxon>
        <taxon>Pseudomonadota</taxon>
        <taxon>Gammaproteobacteria</taxon>
        <taxon>Enterobacterales</taxon>
        <taxon>Morganellaceae</taxon>
        <taxon>Morganella</taxon>
    </lineage>
</organism>
<evidence type="ECO:0000256" key="1">
    <source>
        <dbReference type="SAM" id="SignalP"/>
    </source>
</evidence>
<accession>A0A6B7PW06</accession>
<dbReference type="RefSeq" id="WP_205448062.1">
    <property type="nucleotide sequence ID" value="NZ_CAXONK010000017.1"/>
</dbReference>
<reference evidence="2" key="1">
    <citation type="submission" date="2019-08" db="EMBL/GenBank/DDBJ databases">
        <authorList>
            <person name="Zhou D."/>
        </authorList>
    </citation>
    <scope>NUCLEOTIDE SEQUENCE</scope>
    <source>
        <strain evidence="2">170516602</strain>
        <strain evidence="3">1712229813</strain>
        <plasmid evidence="3">p229813-KPC</plasmid>
        <plasmid evidence="2">p516602-KPC</plasmid>
    </source>
</reference>
<feature type="chain" id="PRO_5036172377" evidence="1">
    <location>
        <begin position="24"/>
        <end position="453"/>
    </location>
</feature>
<dbReference type="Pfam" id="PF06122">
    <property type="entry name" value="TraH"/>
    <property type="match status" value="1"/>
</dbReference>
<dbReference type="EMBL" id="MN310368">
    <property type="protein sequence ID" value="QGJ79992.1"/>
    <property type="molecule type" value="Genomic_DNA"/>
</dbReference>
<geneLocation type="plasmid" evidence="2">
    <name>p516602-KPC</name>
</geneLocation>
<feature type="signal peptide" evidence="1">
    <location>
        <begin position="1"/>
        <end position="23"/>
    </location>
</feature>
<geneLocation type="plasmid" evidence="3">
    <name>p229813-KPC</name>
</geneLocation>
<sequence length="453" mass="49775">MKYIKKKISLLLTCCFLSQPVNADVNSDLNDFFNKLGGGSNVTQAGAWQGQSAGYLTGGALFVRVPVRNIQLISVTLPDVKAGCGGIDAYLGAFSFINSDQIKAMAKQILSNALGYAFDLALETTMPQVKSVKDYLQRLAQDMNSLNVSTCQAAQGIVGGLAPKTQATSEFICQSIAQNHSVFADWAASRQGCGAGGETDKVFNKASPEEQKRIPRNKNLTWSSFDKIGQFISNDRELKELMMTVVGTVIYDNKGNLTIIPSLGANDSLINALLYGGETEIYRCDDTSQCLKPKKSDLTITANKAMVEQVRVTLKSIFNKVKKDQPLDAKEKSFIQSTRIKILRYIIDTASLNMDESFVTNLSEYIALDITLAYIDGLIDTVEMAGAGSLNSEEENKQFQGNLASVREKLGQRLSKIQIKQNAFLDADNQLMMLRKQLSNSVSSQMMQNYSWE</sequence>
<dbReference type="InterPro" id="IPR010927">
    <property type="entry name" value="T4SS_TraH"/>
</dbReference>
<proteinExistence type="predicted"/>